<sequence>MGRFLPHRSFRSGEKGVFWVLRFIGRRDDFTSILIIDSSKDAMLGLIYMWNFRLMCGCGFLVDSNCFNYEDHRLVSFNLRVPTAVCIPFPLFLKTQE</sequence>
<evidence type="ECO:0000313" key="2">
    <source>
        <dbReference type="EMBL" id="CAF4323735.1"/>
    </source>
</evidence>
<name>A0A820J9W3_9BILA</name>
<comment type="caution">
    <text evidence="2">The sequence shown here is derived from an EMBL/GenBank/DDBJ whole genome shotgun (WGS) entry which is preliminary data.</text>
</comment>
<gene>
    <name evidence="2" type="ORF">OVN521_LOCUS32066</name>
    <name evidence="1" type="ORF">UXM345_LOCUS17009</name>
</gene>
<accession>A0A820J9W3</accession>
<reference evidence="2" key="1">
    <citation type="submission" date="2021-02" db="EMBL/GenBank/DDBJ databases">
        <authorList>
            <person name="Nowell W R."/>
        </authorList>
    </citation>
    <scope>NUCLEOTIDE SEQUENCE</scope>
</reference>
<proteinExistence type="predicted"/>
<protein>
    <submittedName>
        <fullName evidence="2">Uncharacterized protein</fullName>
    </submittedName>
</protein>
<evidence type="ECO:0000313" key="3">
    <source>
        <dbReference type="Proteomes" id="UP000663866"/>
    </source>
</evidence>
<dbReference type="Proteomes" id="UP000663866">
    <property type="component" value="Unassembled WGS sequence"/>
</dbReference>
<dbReference type="Proteomes" id="UP000663842">
    <property type="component" value="Unassembled WGS sequence"/>
</dbReference>
<dbReference type="AlphaFoldDB" id="A0A820J9W3"/>
<evidence type="ECO:0000313" key="1">
    <source>
        <dbReference type="EMBL" id="CAF4015052.1"/>
    </source>
</evidence>
<dbReference type="EMBL" id="CAJOBG010020747">
    <property type="protein sequence ID" value="CAF4323735.1"/>
    <property type="molecule type" value="Genomic_DNA"/>
</dbReference>
<keyword evidence="3" id="KW-1185">Reference proteome</keyword>
<organism evidence="2 3">
    <name type="scientific">Rotaria magnacalcarata</name>
    <dbReference type="NCBI Taxonomy" id="392030"/>
    <lineage>
        <taxon>Eukaryota</taxon>
        <taxon>Metazoa</taxon>
        <taxon>Spiralia</taxon>
        <taxon>Gnathifera</taxon>
        <taxon>Rotifera</taxon>
        <taxon>Eurotatoria</taxon>
        <taxon>Bdelloidea</taxon>
        <taxon>Philodinida</taxon>
        <taxon>Philodinidae</taxon>
        <taxon>Rotaria</taxon>
    </lineage>
</organism>
<dbReference type="EMBL" id="CAJOBF010002168">
    <property type="protein sequence ID" value="CAF4015052.1"/>
    <property type="molecule type" value="Genomic_DNA"/>
</dbReference>